<organism evidence="1 2">
    <name type="scientific">Serratia plymuthica</name>
    <dbReference type="NCBI Taxonomy" id="82996"/>
    <lineage>
        <taxon>Bacteria</taxon>
        <taxon>Pseudomonadati</taxon>
        <taxon>Pseudomonadota</taxon>
        <taxon>Gammaproteobacteria</taxon>
        <taxon>Enterobacterales</taxon>
        <taxon>Yersiniaceae</taxon>
        <taxon>Serratia</taxon>
    </lineage>
</organism>
<reference evidence="1 2" key="1">
    <citation type="submission" date="2018-06" db="EMBL/GenBank/DDBJ databases">
        <authorList>
            <consortium name="Pathogen Informatics"/>
            <person name="Doyle S."/>
        </authorList>
    </citation>
    <scope>NUCLEOTIDE SEQUENCE [LARGE SCALE GENOMIC DNA]</scope>
    <source>
        <strain evidence="1 2">NCTC12961</strain>
    </source>
</reference>
<evidence type="ECO:0000313" key="1">
    <source>
        <dbReference type="EMBL" id="SQI36220.1"/>
    </source>
</evidence>
<name>A0A2X4UT93_SERPL</name>
<gene>
    <name evidence="1" type="ORF">NCTC12961_02061</name>
</gene>
<evidence type="ECO:0000313" key="2">
    <source>
        <dbReference type="Proteomes" id="UP000248897"/>
    </source>
</evidence>
<proteinExistence type="predicted"/>
<sequence length="152" mass="17067">MFERFIRISGKKRWLIPIPLPTRFISVWFISLITSVPTSIASALIQGLNHDLPADGKPLQALIPQTLQTFDEAVRETLCREKEVVDSADWGYDPEARARWRPGYGFYPKQAGCTLETTRPARPCGTWCSNWAAKRGISMPTSCGRSAPAWTI</sequence>
<protein>
    <submittedName>
        <fullName evidence="1">Uncharacterized protein</fullName>
    </submittedName>
</protein>
<accession>A0A2X4UT93</accession>
<dbReference type="Proteomes" id="UP000248897">
    <property type="component" value="Chromosome 1"/>
</dbReference>
<dbReference type="AlphaFoldDB" id="A0A2X4UT93"/>
<dbReference type="EMBL" id="LS483469">
    <property type="protein sequence ID" value="SQI36220.1"/>
    <property type="molecule type" value="Genomic_DNA"/>
</dbReference>